<dbReference type="Pfam" id="PF24536">
    <property type="entry name" value="NXPE4_C"/>
    <property type="match status" value="1"/>
</dbReference>
<dbReference type="Pfam" id="PF06312">
    <property type="entry name" value="Neurexophilin"/>
    <property type="match status" value="1"/>
</dbReference>
<comment type="caution">
    <text evidence="4">The sequence shown here is derived from an EMBL/GenBank/DDBJ whole genome shotgun (WGS) entry which is preliminary data.</text>
</comment>
<evidence type="ECO:0000256" key="1">
    <source>
        <dbReference type="SAM" id="MobiDB-lite"/>
    </source>
</evidence>
<dbReference type="Proteomes" id="UP001642483">
    <property type="component" value="Unassembled WGS sequence"/>
</dbReference>
<name>A0ABP0FHG0_CLALP</name>
<gene>
    <name evidence="4" type="ORF">CVLEPA_LOCUS6896</name>
</gene>
<evidence type="ECO:0000313" key="4">
    <source>
        <dbReference type="EMBL" id="CAK8677523.1"/>
    </source>
</evidence>
<keyword evidence="2" id="KW-0812">Transmembrane</keyword>
<keyword evidence="2" id="KW-0472">Membrane</keyword>
<keyword evidence="2" id="KW-1133">Transmembrane helix</keyword>
<proteinExistence type="predicted"/>
<reference evidence="4 5" key="1">
    <citation type="submission" date="2024-02" db="EMBL/GenBank/DDBJ databases">
        <authorList>
            <person name="Daric V."/>
            <person name="Darras S."/>
        </authorList>
    </citation>
    <scope>NUCLEOTIDE SEQUENCE [LARGE SCALE GENOMIC DNA]</scope>
</reference>
<dbReference type="InterPro" id="IPR026845">
    <property type="entry name" value="NXPH/NXPE"/>
</dbReference>
<feature type="compositionally biased region" description="Polar residues" evidence="1">
    <location>
        <begin position="39"/>
        <end position="53"/>
    </location>
</feature>
<dbReference type="PANTHER" id="PTHR16165:SF5">
    <property type="entry name" value="NXPE FAMILY MEMBER 3"/>
    <property type="match status" value="1"/>
</dbReference>
<evidence type="ECO:0000313" key="5">
    <source>
        <dbReference type="Proteomes" id="UP001642483"/>
    </source>
</evidence>
<sequence>MSMFRGKKRLIFAVFASYLTFISYWLILDQTALDENHPTKQNYPLKRQSSQGEMSDENELAFDWSTTRSASESKHFTPPSEALDPNSAYYGNIYKDMYGHPVRNASIYGNETCKVDWKKYFPAIMTSLKKYEVQNPTRDPAAFTSETSTVSLQTSNKAFKVGDVLVAHIQAKDRLNRSKTFGGDYFRARLIRTEPNGNLTDGIACNIKDHLNGSYTLQAPLLMAGTFILEVKLVCPLEGIAGFINFTSMRNNKGNFFQAILQTNETVECNMDLNTFDGYEKTPMCDYGNPRNGETWFCVLPPSRECSPITWLVIDKRGRVPPFDYRIKYLQIYGNVAQIVGSGTQIDVSLGAFNDKSIKVTDLPSVYLHQGNWINTLSSKPIPSSKNFHECLEHKTVYMFGDSTIRQFFYLFKSKFDLELYGPDNSKVWQQPKTARSKEGKSKITLYYRAHGPPLGNPGPPSSRPYITDSIDGIKVENESQVYVIFNIGLHLLQDETSLYVRRLLSIKEAIIRHHKSFSNSKFIVRGMNVVETIDEWLIMRYETLLREIFKKMTNVFYLNLWDMTTVIPLNGYHPTPPVLDQEALLLLNLLCET</sequence>
<evidence type="ECO:0000256" key="2">
    <source>
        <dbReference type="SAM" id="Phobius"/>
    </source>
</evidence>
<feature type="domain" description="NXPE C-terminal" evidence="3">
    <location>
        <begin position="385"/>
        <end position="592"/>
    </location>
</feature>
<feature type="region of interest" description="Disordered" evidence="1">
    <location>
        <begin position="37"/>
        <end position="58"/>
    </location>
</feature>
<organism evidence="4 5">
    <name type="scientific">Clavelina lepadiformis</name>
    <name type="common">Light-bulb sea squirt</name>
    <name type="synonym">Ascidia lepadiformis</name>
    <dbReference type="NCBI Taxonomy" id="159417"/>
    <lineage>
        <taxon>Eukaryota</taxon>
        <taxon>Metazoa</taxon>
        <taxon>Chordata</taxon>
        <taxon>Tunicata</taxon>
        <taxon>Ascidiacea</taxon>
        <taxon>Aplousobranchia</taxon>
        <taxon>Clavelinidae</taxon>
        <taxon>Clavelina</taxon>
    </lineage>
</organism>
<protein>
    <recommendedName>
        <fullName evidence="3">NXPE C-terminal domain-containing protein</fullName>
    </recommendedName>
</protein>
<evidence type="ECO:0000259" key="3">
    <source>
        <dbReference type="Pfam" id="PF24536"/>
    </source>
</evidence>
<dbReference type="PANTHER" id="PTHR16165">
    <property type="entry name" value="NXPE FAMILY MEMBER"/>
    <property type="match status" value="1"/>
</dbReference>
<accession>A0ABP0FHG0</accession>
<dbReference type="EMBL" id="CAWYQH010000046">
    <property type="protein sequence ID" value="CAK8677523.1"/>
    <property type="molecule type" value="Genomic_DNA"/>
</dbReference>
<keyword evidence="5" id="KW-1185">Reference proteome</keyword>
<feature type="transmembrane region" description="Helical" evidence="2">
    <location>
        <begin position="10"/>
        <end position="28"/>
    </location>
</feature>
<dbReference type="InterPro" id="IPR057106">
    <property type="entry name" value="NXPE4_C"/>
</dbReference>